<keyword evidence="3" id="KW-1185">Reference proteome</keyword>
<evidence type="ECO:0000313" key="3">
    <source>
        <dbReference type="Proteomes" id="UP000189462"/>
    </source>
</evidence>
<dbReference type="SMART" id="SM00671">
    <property type="entry name" value="SEL1"/>
    <property type="match status" value="5"/>
</dbReference>
<protein>
    <recommendedName>
        <fullName evidence="4">Sel1 repeat family protein</fullName>
    </recommendedName>
</protein>
<evidence type="ECO:0000256" key="1">
    <source>
        <dbReference type="SAM" id="SignalP"/>
    </source>
</evidence>
<dbReference type="PANTHER" id="PTHR43628:SF1">
    <property type="entry name" value="CHITIN SYNTHASE REGULATORY FACTOR 2-RELATED"/>
    <property type="match status" value="1"/>
</dbReference>
<reference evidence="2 3" key="1">
    <citation type="submission" date="2017-02" db="EMBL/GenBank/DDBJ databases">
        <title>Genomic diversity within the haloalkaliphilic genus Thioalkalivibrio.</title>
        <authorList>
            <person name="Ahn A.-C."/>
            <person name="Meier-Kolthoff J."/>
            <person name="Overmars L."/>
            <person name="Richter M."/>
            <person name="Woyke T."/>
            <person name="Sorokin D.Y."/>
            <person name="Muyzer G."/>
        </authorList>
    </citation>
    <scope>NUCLEOTIDE SEQUENCE [LARGE SCALE GENOMIC DNA]</scope>
    <source>
        <strain evidence="2 3">ALJD</strain>
    </source>
</reference>
<organism evidence="2 3">
    <name type="scientific">Thioalkalivibrio denitrificans</name>
    <dbReference type="NCBI Taxonomy" id="108003"/>
    <lineage>
        <taxon>Bacteria</taxon>
        <taxon>Pseudomonadati</taxon>
        <taxon>Pseudomonadota</taxon>
        <taxon>Gammaproteobacteria</taxon>
        <taxon>Chromatiales</taxon>
        <taxon>Ectothiorhodospiraceae</taxon>
        <taxon>Thioalkalivibrio</taxon>
    </lineage>
</organism>
<feature type="chain" id="PRO_5012166203" description="Sel1 repeat family protein" evidence="1">
    <location>
        <begin position="25"/>
        <end position="292"/>
    </location>
</feature>
<comment type="caution">
    <text evidence="2">The sequence shown here is derived from an EMBL/GenBank/DDBJ whole genome shotgun (WGS) entry which is preliminary data.</text>
</comment>
<evidence type="ECO:0008006" key="4">
    <source>
        <dbReference type="Google" id="ProtNLM"/>
    </source>
</evidence>
<dbReference type="Pfam" id="PF08238">
    <property type="entry name" value="Sel1"/>
    <property type="match status" value="5"/>
</dbReference>
<accession>A0A1V3NDN0</accession>
<dbReference type="PANTHER" id="PTHR43628">
    <property type="entry name" value="ACTIVATOR OF C KINASE PROTEIN 1-RELATED"/>
    <property type="match status" value="1"/>
</dbReference>
<keyword evidence="1" id="KW-0732">Signal</keyword>
<dbReference type="EMBL" id="MVBK01000076">
    <property type="protein sequence ID" value="OOG23145.1"/>
    <property type="molecule type" value="Genomic_DNA"/>
</dbReference>
<dbReference type="STRING" id="108003.B1C78_12175"/>
<sequence length="292" mass="31932">MKYRPAVPLLILCLALLAPMHVHAEAPAAWSTEASAGLSAHALEETARAHLDREIPDLEQAALWLHAAAEAGSGSAMAHLAYFYQQGYGVARQGDRAVYWYERAVAAGELQHTLSLGWAYLRGEPVARDRERAEDWFRQGIEAGFHPARIALASVLIADALGGLSPERALEAEELLINALPREPVLASYFLARLYLEGIGHVPHDPARGLHFTRLGAERGDVRLQGWLGRMYANGEGLEPDLSEAVKWANLSAAGGDPYGKRLRLQLEAGLSPEVVEEGRRRAVEWAIRDDG</sequence>
<gene>
    <name evidence="2" type="ORF">B1C78_12175</name>
</gene>
<dbReference type="Proteomes" id="UP000189462">
    <property type="component" value="Unassembled WGS sequence"/>
</dbReference>
<dbReference type="SUPFAM" id="SSF81901">
    <property type="entry name" value="HCP-like"/>
    <property type="match status" value="2"/>
</dbReference>
<dbReference type="RefSeq" id="WP_077279426.1">
    <property type="nucleotide sequence ID" value="NZ_MVBK01000076.1"/>
</dbReference>
<proteinExistence type="predicted"/>
<dbReference type="InterPro" id="IPR006597">
    <property type="entry name" value="Sel1-like"/>
</dbReference>
<dbReference type="InterPro" id="IPR011990">
    <property type="entry name" value="TPR-like_helical_dom_sf"/>
</dbReference>
<feature type="signal peptide" evidence="1">
    <location>
        <begin position="1"/>
        <end position="24"/>
    </location>
</feature>
<name>A0A1V3NDN0_9GAMM</name>
<dbReference type="AlphaFoldDB" id="A0A1V3NDN0"/>
<dbReference type="Gene3D" id="1.25.40.10">
    <property type="entry name" value="Tetratricopeptide repeat domain"/>
    <property type="match status" value="2"/>
</dbReference>
<dbReference type="InterPro" id="IPR052945">
    <property type="entry name" value="Mitotic_Regulator"/>
</dbReference>
<evidence type="ECO:0000313" key="2">
    <source>
        <dbReference type="EMBL" id="OOG23145.1"/>
    </source>
</evidence>
<dbReference type="OrthoDB" id="5365194at2"/>